<dbReference type="Pfam" id="PF02777">
    <property type="entry name" value="Sod_Fe_C"/>
    <property type="match status" value="2"/>
</dbReference>
<dbReference type="GO" id="GO:0004784">
    <property type="term" value="F:superoxide dismutase activity"/>
    <property type="evidence" value="ECO:0007669"/>
    <property type="project" value="InterPro"/>
</dbReference>
<dbReference type="InterPro" id="IPR019832">
    <property type="entry name" value="Mn/Fe_SOD_C"/>
</dbReference>
<name>A0A9P8C889_9HELO</name>
<comment type="caution">
    <text evidence="3">The sequence shown here is derived from an EMBL/GenBank/DDBJ whole genome shotgun (WGS) entry which is preliminary data.</text>
</comment>
<evidence type="ECO:0000256" key="1">
    <source>
        <dbReference type="ARBA" id="ARBA00037226"/>
    </source>
</evidence>
<feature type="domain" description="Manganese/iron superoxide dismutase C-terminal" evidence="2">
    <location>
        <begin position="230"/>
        <end position="271"/>
    </location>
</feature>
<proteinExistence type="predicted"/>
<evidence type="ECO:0000313" key="4">
    <source>
        <dbReference type="Proteomes" id="UP000824998"/>
    </source>
</evidence>
<gene>
    <name evidence="3" type="ORF">BJ875DRAFT_502584</name>
</gene>
<comment type="function">
    <text evidence="1">Component of the mitochondrial ribosome (mitoribosome), a dedicated translation machinery responsible for the synthesis of mitochondrial genome-encoded proteins, including at least some of the essential transmembrane subunits of the mitochondrial respiratory chain. The mitoribosomes are attached to the mitochondrial inner membrane and translation products are cotranslationally integrated into the membrane.</text>
</comment>
<dbReference type="GO" id="GO:0046872">
    <property type="term" value="F:metal ion binding"/>
    <property type="evidence" value="ECO:0007669"/>
    <property type="project" value="InterPro"/>
</dbReference>
<keyword evidence="4" id="KW-1185">Reference proteome</keyword>
<evidence type="ECO:0000313" key="3">
    <source>
        <dbReference type="EMBL" id="KAG9237598.1"/>
    </source>
</evidence>
<dbReference type="PANTHER" id="PTHR43595">
    <property type="entry name" value="37S RIBOSOMAL PROTEIN S26, MITOCHONDRIAL"/>
    <property type="match status" value="1"/>
</dbReference>
<dbReference type="Proteomes" id="UP000824998">
    <property type="component" value="Unassembled WGS sequence"/>
</dbReference>
<dbReference type="AlphaFoldDB" id="A0A9P8C889"/>
<dbReference type="OrthoDB" id="275227at2759"/>
<dbReference type="PANTHER" id="PTHR43595:SF2">
    <property type="entry name" value="SMALL RIBOSOMAL SUBUNIT PROTEIN MS42"/>
    <property type="match status" value="1"/>
</dbReference>
<dbReference type="Gene3D" id="3.55.40.20">
    <property type="entry name" value="Iron/manganese superoxide dismutase, C-terminal domain"/>
    <property type="match status" value="1"/>
</dbReference>
<dbReference type="InterPro" id="IPR036314">
    <property type="entry name" value="SOD_C_sf"/>
</dbReference>
<accession>A0A9P8C889</accession>
<organism evidence="3 4">
    <name type="scientific">Amylocarpus encephaloides</name>
    <dbReference type="NCBI Taxonomy" id="45428"/>
    <lineage>
        <taxon>Eukaryota</taxon>
        <taxon>Fungi</taxon>
        <taxon>Dikarya</taxon>
        <taxon>Ascomycota</taxon>
        <taxon>Pezizomycotina</taxon>
        <taxon>Leotiomycetes</taxon>
        <taxon>Helotiales</taxon>
        <taxon>Helotiales incertae sedis</taxon>
        <taxon>Amylocarpus</taxon>
    </lineage>
</organism>
<dbReference type="SUPFAM" id="SSF54719">
    <property type="entry name" value="Fe,Mn superoxide dismutase (SOD), C-terminal domain"/>
    <property type="match status" value="1"/>
</dbReference>
<reference evidence="3" key="1">
    <citation type="journal article" date="2021" name="IMA Fungus">
        <title>Genomic characterization of three marine fungi, including Emericellopsis atlantica sp. nov. with signatures of a generalist lifestyle and marine biomass degradation.</title>
        <authorList>
            <person name="Hagestad O.C."/>
            <person name="Hou L."/>
            <person name="Andersen J.H."/>
            <person name="Hansen E.H."/>
            <person name="Altermark B."/>
            <person name="Li C."/>
            <person name="Kuhnert E."/>
            <person name="Cox R.J."/>
            <person name="Crous P.W."/>
            <person name="Spatafora J.W."/>
            <person name="Lail K."/>
            <person name="Amirebrahimi M."/>
            <person name="Lipzen A."/>
            <person name="Pangilinan J."/>
            <person name="Andreopoulos W."/>
            <person name="Hayes R.D."/>
            <person name="Ng V."/>
            <person name="Grigoriev I.V."/>
            <person name="Jackson S.A."/>
            <person name="Sutton T.D.S."/>
            <person name="Dobson A.D.W."/>
            <person name="Rama T."/>
        </authorList>
    </citation>
    <scope>NUCLEOTIDE SEQUENCE</scope>
    <source>
        <strain evidence="3">TRa018bII</strain>
    </source>
</reference>
<dbReference type="GO" id="GO:0005737">
    <property type="term" value="C:cytoplasm"/>
    <property type="evidence" value="ECO:0007669"/>
    <property type="project" value="TreeGrafter"/>
</dbReference>
<sequence length="285" mass="31919">MLRPTIAPRAGRSLLRNPRRFLHQVPLLQHEYKHGVGPKDDLFMSAGGFEVAWTQYQGLMVEKLNALTAGGEWESRTAKDILLKHAREPQSAPIFNYASMAHNNHLFFEALSPTGVPMSPQLKKSLEDSFSSIDTLQREMVLTASSMFGPGFVWIVQAKTGEFSLLTTYLAGTPYPAAHYRQQPVDMNTEDSSVSEHIRRINRAPPVNGLGAFGPSSGDKRKLGPGGADITPVLCVNTWEHVYLPDYGVKNKRRFVENWWRKIDWNIVASRSTLGMRSGADKFIH</sequence>
<dbReference type="InterPro" id="IPR036324">
    <property type="entry name" value="Mn/Fe_SOD_N_sf"/>
</dbReference>
<feature type="domain" description="Manganese/iron superoxide dismutase C-terminal" evidence="2">
    <location>
        <begin position="120"/>
        <end position="177"/>
    </location>
</feature>
<dbReference type="SUPFAM" id="SSF46609">
    <property type="entry name" value="Fe,Mn superoxide dismutase (SOD), N-terminal domain"/>
    <property type="match status" value="1"/>
</dbReference>
<dbReference type="EMBL" id="MU251383">
    <property type="protein sequence ID" value="KAG9237598.1"/>
    <property type="molecule type" value="Genomic_DNA"/>
</dbReference>
<evidence type="ECO:0000259" key="2">
    <source>
        <dbReference type="Pfam" id="PF02777"/>
    </source>
</evidence>
<protein>
    <submittedName>
        <fullName evidence="3">Superoxide dismutase</fullName>
    </submittedName>
</protein>